<dbReference type="PANTHER" id="PTHR22576">
    <property type="entry name" value="MUCOSA ASSOCIATED LYMPHOID TISSUE LYMPHOMA TRANSLOCATION PROTEIN 1/PARACASPASE"/>
    <property type="match status" value="1"/>
</dbReference>
<gene>
    <name evidence="3" type="ORF">QO001_006426</name>
</gene>
<dbReference type="InterPro" id="IPR029030">
    <property type="entry name" value="Caspase-like_dom_sf"/>
</dbReference>
<feature type="compositionally biased region" description="Basic and acidic residues" evidence="1">
    <location>
        <begin position="255"/>
        <end position="264"/>
    </location>
</feature>
<comment type="caution">
    <text evidence="3">The sequence shown here is derived from an EMBL/GenBank/DDBJ whole genome shotgun (WGS) entry which is preliminary data.</text>
</comment>
<organism evidence="3 4">
    <name type="scientific">Methylobacterium brachiatum</name>
    <dbReference type="NCBI Taxonomy" id="269660"/>
    <lineage>
        <taxon>Bacteria</taxon>
        <taxon>Pseudomonadati</taxon>
        <taxon>Pseudomonadota</taxon>
        <taxon>Alphaproteobacteria</taxon>
        <taxon>Hyphomicrobiales</taxon>
        <taxon>Methylobacteriaceae</taxon>
        <taxon>Methylobacterium</taxon>
    </lineage>
</organism>
<dbReference type="PROSITE" id="PS51257">
    <property type="entry name" value="PROKAR_LIPOPROTEIN"/>
    <property type="match status" value="1"/>
</dbReference>
<sequence length="327" mass="35136">MRRALIVGIDHYSHISSLAGCVNDAKAVRDVLERNDDGTTNFVTPRLIEGTVSEIVTKDKLKSAVRELYADRPDIALFYFAGHGYIEDTGGFLCAADCRNGDDGLALSEVMNIAKRSKAKNKIIILDSCHSGVAGDNPTDNSLAEIGDGMTILTASTADQYAAETGGAGVFTTLLVDALEGAAANLMGEVTPGSVYAHVDQSLGPWKQRPVFKTNVQGFVSLRKAAAPIPLESLKAIAQLFPQPGYVFPLDPSFEPERSAEEKANPTVPPPDEANTKVFAILQQYARVNLLRPVDAPHMWHAAMGSRSCKLTVLGEHYRDLVAGNLI</sequence>
<dbReference type="RefSeq" id="WP_230368382.1">
    <property type="nucleotide sequence ID" value="NZ_JAJALK010000029.1"/>
</dbReference>
<dbReference type="Pfam" id="PF00656">
    <property type="entry name" value="Peptidase_C14"/>
    <property type="match status" value="1"/>
</dbReference>
<dbReference type="GO" id="GO:0006508">
    <property type="term" value="P:proteolysis"/>
    <property type="evidence" value="ECO:0007669"/>
    <property type="project" value="InterPro"/>
</dbReference>
<dbReference type="InterPro" id="IPR011600">
    <property type="entry name" value="Pept_C14_caspase"/>
</dbReference>
<reference evidence="3" key="1">
    <citation type="submission" date="2023-07" db="EMBL/GenBank/DDBJ databases">
        <title>Genomic Encyclopedia of Type Strains, Phase IV (KMG-IV): sequencing the most valuable type-strain genomes for metagenomic binning, comparative biology and taxonomic classification.</title>
        <authorList>
            <person name="Goeker M."/>
        </authorList>
    </citation>
    <scope>NUCLEOTIDE SEQUENCE</scope>
    <source>
        <strain evidence="3">DSM 19569</strain>
    </source>
</reference>
<evidence type="ECO:0000256" key="1">
    <source>
        <dbReference type="SAM" id="MobiDB-lite"/>
    </source>
</evidence>
<evidence type="ECO:0000259" key="2">
    <source>
        <dbReference type="Pfam" id="PF00656"/>
    </source>
</evidence>
<dbReference type="EMBL" id="JAUSWL010000026">
    <property type="protein sequence ID" value="MDQ0547467.1"/>
    <property type="molecule type" value="Genomic_DNA"/>
</dbReference>
<dbReference type="Proteomes" id="UP001223420">
    <property type="component" value="Unassembled WGS sequence"/>
</dbReference>
<dbReference type="PANTHER" id="PTHR22576:SF37">
    <property type="entry name" value="MUCOSA-ASSOCIATED LYMPHOID TISSUE LYMPHOMA TRANSLOCATION PROTEIN 1"/>
    <property type="match status" value="1"/>
</dbReference>
<dbReference type="SUPFAM" id="SSF52129">
    <property type="entry name" value="Caspase-like"/>
    <property type="match status" value="1"/>
</dbReference>
<protein>
    <recommendedName>
        <fullName evidence="2">Peptidase C14 caspase domain-containing protein</fullName>
    </recommendedName>
</protein>
<evidence type="ECO:0000313" key="3">
    <source>
        <dbReference type="EMBL" id="MDQ0547467.1"/>
    </source>
</evidence>
<proteinExistence type="predicted"/>
<feature type="region of interest" description="Disordered" evidence="1">
    <location>
        <begin position="253"/>
        <end position="273"/>
    </location>
</feature>
<name>A0AAJ1WZB6_9HYPH</name>
<evidence type="ECO:0000313" key="4">
    <source>
        <dbReference type="Proteomes" id="UP001223420"/>
    </source>
</evidence>
<dbReference type="Gene3D" id="3.40.50.1460">
    <property type="match status" value="1"/>
</dbReference>
<accession>A0AAJ1WZB6</accession>
<feature type="domain" description="Peptidase C14 caspase" evidence="2">
    <location>
        <begin position="2"/>
        <end position="214"/>
    </location>
</feature>
<dbReference type="GO" id="GO:0004197">
    <property type="term" value="F:cysteine-type endopeptidase activity"/>
    <property type="evidence" value="ECO:0007669"/>
    <property type="project" value="InterPro"/>
</dbReference>
<dbReference type="InterPro" id="IPR052039">
    <property type="entry name" value="Caspase-related_regulators"/>
</dbReference>
<dbReference type="AlphaFoldDB" id="A0AAJ1WZB6"/>